<dbReference type="InterPro" id="IPR036812">
    <property type="entry name" value="NAD(P)_OxRdtase_dom_sf"/>
</dbReference>
<evidence type="ECO:0000313" key="14">
    <source>
        <dbReference type="Proteomes" id="UP000041595"/>
    </source>
</evidence>
<comment type="subunit">
    <text evidence="3">Monomer.</text>
</comment>
<evidence type="ECO:0000256" key="2">
    <source>
        <dbReference type="ARBA" id="ARBA00007905"/>
    </source>
</evidence>
<evidence type="ECO:0000313" key="11">
    <source>
        <dbReference type="EMBL" id="CNK87940.1"/>
    </source>
</evidence>
<evidence type="ECO:0000256" key="5">
    <source>
        <dbReference type="ARBA" id="ARBA00023002"/>
    </source>
</evidence>
<dbReference type="AlphaFoldDB" id="A0A0T9TK56"/>
<accession>A0A0T9TK56</accession>
<dbReference type="PROSITE" id="PS00063">
    <property type="entry name" value="ALDOKETO_REDUCTASE_3"/>
    <property type="match status" value="1"/>
</dbReference>
<dbReference type="Pfam" id="PF00248">
    <property type="entry name" value="Aldo_ket_red"/>
    <property type="match status" value="2"/>
</dbReference>
<keyword evidence="13" id="KW-1185">Reference proteome</keyword>
<dbReference type="SUPFAM" id="SSF51430">
    <property type="entry name" value="NAD(P)-linked oxidoreductase"/>
    <property type="match status" value="1"/>
</dbReference>
<dbReference type="EMBL" id="CQEH01000013">
    <property type="protein sequence ID" value="CNL33267.1"/>
    <property type="molecule type" value="Genomic_DNA"/>
</dbReference>
<feature type="domain" description="NADP-dependent oxidoreductase" evidence="10">
    <location>
        <begin position="18"/>
        <end position="192"/>
    </location>
</feature>
<dbReference type="EMBL" id="CQEJ01000006">
    <property type="protein sequence ID" value="CNK87940.1"/>
    <property type="molecule type" value="Genomic_DNA"/>
</dbReference>
<evidence type="ECO:0000256" key="7">
    <source>
        <dbReference type="PIRSR" id="PIRSR000097-1"/>
    </source>
</evidence>
<dbReference type="PANTHER" id="PTHR43827">
    <property type="entry name" value="2,5-DIKETO-D-GLUCONIC ACID REDUCTASE"/>
    <property type="match status" value="1"/>
</dbReference>
<dbReference type="PIRSF" id="PIRSF000097">
    <property type="entry name" value="AKR"/>
    <property type="match status" value="1"/>
</dbReference>
<comment type="subcellular location">
    <subcellularLocation>
        <location evidence="1">Cytoplasm</location>
    </subcellularLocation>
</comment>
<evidence type="ECO:0000256" key="4">
    <source>
        <dbReference type="ARBA" id="ARBA00022857"/>
    </source>
</evidence>
<sequence>MATQPIIKLHDGNLMPQLGLGVWQASIEETQFAVSNALEVGYRSVDTAAIYKNEEGVGKALKTAGIVREKLFITTKLWNDDQHLPKQALETSLEKLQLDYVDLYLIHWPDPKQDRYVSAWRELLVLKEQGLARSVGVCNFQIPHLQRLIDETGIAPSVNQIELHPLLQQRQLHSWNATHHIATESWSPLAQGGEGVFDQTIIHQLAHKYNKSPAQIVIRWHLDNGLIVIPKSVTPARIRENFDVFDFKLHKDELTTIAKLDSGKRLGPDPDAFGSDA</sequence>
<evidence type="ECO:0000256" key="6">
    <source>
        <dbReference type="ARBA" id="ARBA00049445"/>
    </source>
</evidence>
<dbReference type="STRING" id="1453495.AT01_1940"/>
<comment type="catalytic activity">
    <reaction evidence="6">
        <text>hydroxyacetone + NADP(+) = methylglyoxal + NADPH + H(+)</text>
        <dbReference type="Rhea" id="RHEA:27986"/>
        <dbReference type="ChEBI" id="CHEBI:15378"/>
        <dbReference type="ChEBI" id="CHEBI:17158"/>
        <dbReference type="ChEBI" id="CHEBI:27957"/>
        <dbReference type="ChEBI" id="CHEBI:57783"/>
        <dbReference type="ChEBI" id="CHEBI:58349"/>
    </reaction>
</comment>
<protein>
    <submittedName>
        <fullName evidence="11">2,5-diketo-D-gluconate reductase A</fullName>
        <ecNumber evidence="11">1.1.1.274</ecNumber>
    </submittedName>
</protein>
<evidence type="ECO:0000259" key="10">
    <source>
        <dbReference type="Pfam" id="PF00248"/>
    </source>
</evidence>
<evidence type="ECO:0000256" key="1">
    <source>
        <dbReference type="ARBA" id="ARBA00004496"/>
    </source>
</evidence>
<evidence type="ECO:0000313" key="12">
    <source>
        <dbReference type="EMBL" id="CNL33267.1"/>
    </source>
</evidence>
<dbReference type="RefSeq" id="WP_004703102.1">
    <property type="nucleotide sequence ID" value="NZ_CABHQC010000009.1"/>
</dbReference>
<evidence type="ECO:0000313" key="13">
    <source>
        <dbReference type="Proteomes" id="UP000038647"/>
    </source>
</evidence>
<dbReference type="EC" id="1.1.1.274" evidence="11"/>
<gene>
    <name evidence="11" type="primary">dkgA</name>
    <name evidence="11" type="ORF">ERS137965_01338</name>
    <name evidence="12" type="ORF">ERS137966_02922</name>
</gene>
<dbReference type="InterPro" id="IPR018170">
    <property type="entry name" value="Aldo/ket_reductase_CS"/>
</dbReference>
<proteinExistence type="inferred from homology"/>
<feature type="site" description="Lowers pKa of active site Tyr" evidence="9">
    <location>
        <position position="76"/>
    </location>
</feature>
<organism evidence="11 14">
    <name type="scientific">Yersinia aldovae</name>
    <dbReference type="NCBI Taxonomy" id="29483"/>
    <lineage>
        <taxon>Bacteria</taxon>
        <taxon>Pseudomonadati</taxon>
        <taxon>Pseudomonadota</taxon>
        <taxon>Gammaproteobacteria</taxon>
        <taxon>Enterobacterales</taxon>
        <taxon>Yersiniaceae</taxon>
        <taxon>Yersinia</taxon>
    </lineage>
</organism>
<dbReference type="Proteomes" id="UP000041595">
    <property type="component" value="Unassembled WGS sequence"/>
</dbReference>
<dbReference type="PROSITE" id="PS00798">
    <property type="entry name" value="ALDOKETO_REDUCTASE_1"/>
    <property type="match status" value="1"/>
</dbReference>
<reference evidence="12 13" key="2">
    <citation type="submission" date="2015-03" db="EMBL/GenBank/DDBJ databases">
        <authorList>
            <consortium name="Pathogen Informatics"/>
            <person name="Murphy D."/>
        </authorList>
    </citation>
    <scope>NUCLEOTIDE SEQUENCE [LARGE SCALE GENOMIC DNA]</scope>
    <source>
        <strain evidence="12 13">IP08791</strain>
    </source>
</reference>
<dbReference type="InterPro" id="IPR023210">
    <property type="entry name" value="NADP_OxRdtase_dom"/>
</dbReference>
<dbReference type="GO" id="GO:0050580">
    <property type="term" value="F:2,5-didehydrogluconate reductase activity"/>
    <property type="evidence" value="ECO:0007669"/>
    <property type="project" value="UniProtKB-EC"/>
</dbReference>
<dbReference type="OrthoDB" id="9804790at2"/>
<dbReference type="Gene3D" id="3.20.20.100">
    <property type="entry name" value="NADP-dependent oxidoreductase domain"/>
    <property type="match status" value="1"/>
</dbReference>
<keyword evidence="4" id="KW-0521">NADP</keyword>
<evidence type="ECO:0000256" key="3">
    <source>
        <dbReference type="ARBA" id="ARBA00011245"/>
    </source>
</evidence>
<name>A0A0T9TK56_YERAL</name>
<reference evidence="11 14" key="1">
    <citation type="submission" date="2015-03" db="EMBL/GenBank/DDBJ databases">
        <authorList>
            <person name="Murphy D."/>
        </authorList>
    </citation>
    <scope>NUCLEOTIDE SEQUENCE [LARGE SCALE GENOMIC DNA]</scope>
    <source>
        <strain evidence="11 14">IP06005</strain>
    </source>
</reference>
<dbReference type="FunFam" id="3.20.20.100:FF:000002">
    <property type="entry name" value="2,5-diketo-D-gluconic acid reductase A"/>
    <property type="match status" value="1"/>
</dbReference>
<comment type="similarity">
    <text evidence="2">Belongs to the aldo/keto reductase family.</text>
</comment>
<dbReference type="NCBIfam" id="NF008598">
    <property type="entry name" value="PRK11565.1"/>
    <property type="match status" value="1"/>
</dbReference>
<dbReference type="GO" id="GO:0005737">
    <property type="term" value="C:cytoplasm"/>
    <property type="evidence" value="ECO:0007669"/>
    <property type="project" value="UniProtKB-SubCell"/>
</dbReference>
<feature type="domain" description="NADP-dependent oxidoreductase" evidence="10">
    <location>
        <begin position="202"/>
        <end position="261"/>
    </location>
</feature>
<evidence type="ECO:0000256" key="8">
    <source>
        <dbReference type="PIRSR" id="PIRSR000097-2"/>
    </source>
</evidence>
<feature type="active site" description="Proton donor" evidence="7">
    <location>
        <position position="51"/>
    </location>
</feature>
<evidence type="ECO:0000256" key="9">
    <source>
        <dbReference type="PIRSR" id="PIRSR000097-3"/>
    </source>
</evidence>
<dbReference type="InterPro" id="IPR020471">
    <property type="entry name" value="AKR"/>
</dbReference>
<feature type="binding site" evidence="8">
    <location>
        <position position="107"/>
    </location>
    <ligand>
        <name>substrate</name>
    </ligand>
</feature>
<dbReference type="PROSITE" id="PS00062">
    <property type="entry name" value="ALDOKETO_REDUCTASE_2"/>
    <property type="match status" value="1"/>
</dbReference>
<dbReference type="PRINTS" id="PR00069">
    <property type="entry name" value="ALDKETRDTASE"/>
</dbReference>
<dbReference type="eggNOG" id="COG0656">
    <property type="taxonomic scope" value="Bacteria"/>
</dbReference>
<dbReference type="Proteomes" id="UP000038647">
    <property type="component" value="Unassembled WGS sequence"/>
</dbReference>
<keyword evidence="5 11" id="KW-0560">Oxidoreductase</keyword>
<dbReference type="PANTHER" id="PTHR43827:SF3">
    <property type="entry name" value="NADP-DEPENDENT OXIDOREDUCTASE DOMAIN-CONTAINING PROTEIN"/>
    <property type="match status" value="1"/>
</dbReference>